<reference evidence="3 4" key="1">
    <citation type="submission" date="2019-06" db="EMBL/GenBank/DDBJ databases">
        <title>Draft genome of Aliikangiella marina GYP-15.</title>
        <authorList>
            <person name="Wang G."/>
        </authorList>
    </citation>
    <scope>NUCLEOTIDE SEQUENCE [LARGE SCALE GENOMIC DNA]</scope>
    <source>
        <strain evidence="3 4">GYP-15</strain>
    </source>
</reference>
<dbReference type="Pfam" id="PF09413">
    <property type="entry name" value="DUF2007"/>
    <property type="match status" value="1"/>
</dbReference>
<gene>
    <name evidence="3" type="ORF">FLL45_14075</name>
</gene>
<name>A0A545T9U9_9GAMM</name>
<sequence length="100" mass="11229">MKKVFAHENRLVATNIKNILEAHNIDVMLKNEFASSAIGEISPFDSWIELWVKDVNDYERAASIVANSTENTGKDWLCVDCGENNGAAFDFCWNCQSEPS</sequence>
<evidence type="ECO:0000259" key="1">
    <source>
        <dbReference type="Pfam" id="PF09413"/>
    </source>
</evidence>
<feature type="domain" description="DUF7577" evidence="2">
    <location>
        <begin position="76"/>
        <end position="98"/>
    </location>
</feature>
<dbReference type="EMBL" id="VIKR01000003">
    <property type="protein sequence ID" value="TQV73984.1"/>
    <property type="molecule type" value="Genomic_DNA"/>
</dbReference>
<dbReference type="InterPro" id="IPR018551">
    <property type="entry name" value="DUF2007"/>
</dbReference>
<dbReference type="Proteomes" id="UP000317839">
    <property type="component" value="Unassembled WGS sequence"/>
</dbReference>
<evidence type="ECO:0000313" key="3">
    <source>
        <dbReference type="EMBL" id="TQV73984.1"/>
    </source>
</evidence>
<protein>
    <submittedName>
        <fullName evidence="3">DUF2007 domain-containing protein</fullName>
    </submittedName>
</protein>
<accession>A0A545T9U9</accession>
<comment type="caution">
    <text evidence="3">The sequence shown here is derived from an EMBL/GenBank/DDBJ whole genome shotgun (WGS) entry which is preliminary data.</text>
</comment>
<keyword evidence="4" id="KW-1185">Reference proteome</keyword>
<evidence type="ECO:0000259" key="2">
    <source>
        <dbReference type="Pfam" id="PF24463"/>
    </source>
</evidence>
<dbReference type="OrthoDB" id="9814654at2"/>
<feature type="domain" description="DUF2007" evidence="1">
    <location>
        <begin position="1"/>
        <end position="67"/>
    </location>
</feature>
<organism evidence="3 4">
    <name type="scientific">Aliikangiella marina</name>
    <dbReference type="NCBI Taxonomy" id="1712262"/>
    <lineage>
        <taxon>Bacteria</taxon>
        <taxon>Pseudomonadati</taxon>
        <taxon>Pseudomonadota</taxon>
        <taxon>Gammaproteobacteria</taxon>
        <taxon>Oceanospirillales</taxon>
        <taxon>Pleioneaceae</taxon>
        <taxon>Aliikangiella</taxon>
    </lineage>
</organism>
<dbReference type="RefSeq" id="WP_142942691.1">
    <property type="nucleotide sequence ID" value="NZ_VIKR01000003.1"/>
</dbReference>
<dbReference type="AlphaFoldDB" id="A0A545T9U9"/>
<dbReference type="Pfam" id="PF24463">
    <property type="entry name" value="DUF7577"/>
    <property type="match status" value="1"/>
</dbReference>
<evidence type="ECO:0000313" key="4">
    <source>
        <dbReference type="Proteomes" id="UP000317839"/>
    </source>
</evidence>
<dbReference type="InterPro" id="IPR055999">
    <property type="entry name" value="DUF7577"/>
</dbReference>
<proteinExistence type="predicted"/>